<evidence type="ECO:0000313" key="3">
    <source>
        <dbReference type="Proteomes" id="UP001432180"/>
    </source>
</evidence>
<gene>
    <name evidence="2" type="ORF">Thiowin_00464</name>
</gene>
<proteinExistence type="predicted"/>
<evidence type="ECO:0000313" key="2">
    <source>
        <dbReference type="EMBL" id="WPL15563.1"/>
    </source>
</evidence>
<sequence length="58" mass="6142">MSIGEQGHAQARLQFGDQALIHALSLPGRQHDQRAQTRPLGQALGNGQADQVAVQRGG</sequence>
<keyword evidence="3" id="KW-1185">Reference proteome</keyword>
<dbReference type="EMBL" id="CP121472">
    <property type="protein sequence ID" value="WPL15563.1"/>
    <property type="molecule type" value="Genomic_DNA"/>
</dbReference>
<name>A0ABZ0S339_9GAMM</name>
<accession>A0ABZ0S339</accession>
<dbReference type="Proteomes" id="UP001432180">
    <property type="component" value="Chromosome"/>
</dbReference>
<reference evidence="2 3" key="1">
    <citation type="journal article" date="2023" name="Microorganisms">
        <title>Thiorhodovibrio frisius and Trv. litoralis spp. nov., Two Novel Members from a Clade of Fastidious Purple Sulfur Bacteria That Exhibit Unique Red-Shifted Light-Harvesting Capabilities.</title>
        <authorList>
            <person name="Methner A."/>
            <person name="Kuzyk S.B."/>
            <person name="Petersen J."/>
            <person name="Bauer S."/>
            <person name="Brinkmann H."/>
            <person name="Sichau K."/>
            <person name="Wanner G."/>
            <person name="Wolf J."/>
            <person name="Neumann-Schaal M."/>
            <person name="Henke P."/>
            <person name="Tank M."/>
            <person name="Sproer C."/>
            <person name="Bunk B."/>
            <person name="Overmann J."/>
        </authorList>
    </citation>
    <scope>NUCLEOTIDE SEQUENCE [LARGE SCALE GENOMIC DNA]</scope>
    <source>
        <strain evidence="2 3">DSM 6702</strain>
    </source>
</reference>
<evidence type="ECO:0000256" key="1">
    <source>
        <dbReference type="SAM" id="MobiDB-lite"/>
    </source>
</evidence>
<feature type="region of interest" description="Disordered" evidence="1">
    <location>
        <begin position="25"/>
        <end position="58"/>
    </location>
</feature>
<organism evidence="2 3">
    <name type="scientific">Thiorhodovibrio winogradskyi</name>
    <dbReference type="NCBI Taxonomy" id="77007"/>
    <lineage>
        <taxon>Bacteria</taxon>
        <taxon>Pseudomonadati</taxon>
        <taxon>Pseudomonadota</taxon>
        <taxon>Gammaproteobacteria</taxon>
        <taxon>Chromatiales</taxon>
        <taxon>Chromatiaceae</taxon>
        <taxon>Thiorhodovibrio</taxon>
    </lineage>
</organism>
<protein>
    <submittedName>
        <fullName evidence="2">Uncharacterized protein</fullName>
    </submittedName>
</protein>